<keyword evidence="6" id="KW-0812">Transmembrane</keyword>
<feature type="transmembrane region" description="Helical" evidence="6">
    <location>
        <begin position="140"/>
        <end position="159"/>
    </location>
</feature>
<evidence type="ECO:0000256" key="1">
    <source>
        <dbReference type="ARBA" id="ARBA00000085"/>
    </source>
</evidence>
<dbReference type="RefSeq" id="WP_190289884.1">
    <property type="nucleotide sequence ID" value="NZ_JABFCZ010000003.1"/>
</dbReference>
<dbReference type="Proteomes" id="UP000598467">
    <property type="component" value="Unassembled WGS sequence"/>
</dbReference>
<keyword evidence="3" id="KW-0808">Transferase</keyword>
<dbReference type="InterPro" id="IPR050351">
    <property type="entry name" value="BphY/WalK/GraS-like"/>
</dbReference>
<dbReference type="GO" id="GO:0007234">
    <property type="term" value="P:osmosensory signaling via phosphorelay pathway"/>
    <property type="evidence" value="ECO:0007669"/>
    <property type="project" value="TreeGrafter"/>
</dbReference>
<accession>A0A926S3D4</accession>
<dbReference type="GO" id="GO:0030295">
    <property type="term" value="F:protein kinase activator activity"/>
    <property type="evidence" value="ECO:0007669"/>
    <property type="project" value="TreeGrafter"/>
</dbReference>
<dbReference type="PANTHER" id="PTHR42878">
    <property type="entry name" value="TWO-COMPONENT HISTIDINE KINASE"/>
    <property type="match status" value="1"/>
</dbReference>
<proteinExistence type="predicted"/>
<name>A0A926S3D4_9HYPH</name>
<dbReference type="GO" id="GO:0004673">
    <property type="term" value="F:protein histidine kinase activity"/>
    <property type="evidence" value="ECO:0007669"/>
    <property type="project" value="UniProtKB-EC"/>
</dbReference>
<evidence type="ECO:0000256" key="4">
    <source>
        <dbReference type="ARBA" id="ARBA00022777"/>
    </source>
</evidence>
<dbReference type="EC" id="2.7.13.3" evidence="2"/>
<reference evidence="8" key="1">
    <citation type="submission" date="2020-05" db="EMBL/GenBank/DDBJ databases">
        <title>Identification of trans-AT polyketide cluster in two marine bacteria, producers of a novel glutaramide-containing polyketide sesbanimide D and analogs.</title>
        <authorList>
            <person name="Kacar D."/>
            <person name="Rodriguez P."/>
            <person name="Canedo L."/>
            <person name="Gonzalez E."/>
            <person name="Galan B."/>
            <person name="De La Calle F."/>
            <person name="Garcia J.L."/>
        </authorList>
    </citation>
    <scope>NUCLEOTIDE SEQUENCE</scope>
    <source>
        <strain evidence="8">PHM038</strain>
    </source>
</reference>
<dbReference type="InterPro" id="IPR035965">
    <property type="entry name" value="PAS-like_dom_sf"/>
</dbReference>
<dbReference type="AlphaFoldDB" id="A0A926S3D4"/>
<sequence>MRNFLIQLADDLRNFYGQLDGFLHPSVADDPWQRPRHKAFLAGCFLSGTAALVVLPLHLALAGPTSPALTFLLAFMLGQWPLALYLLQSGNLERAYGFSSALFAAFLAGLCAITGGLSSFALVWFAVVPMEAALSGTRRIILAVCAACAGLLTLLAFLPEFPALNAVSDPASMLLSALAACVYMTVLALRLALEQRRARGLIAAGEGRWRQLNDSTQEIACLCLADGTVKVLGGPLEDLLGLTQRQISGDWLFQRLLVSDRPQYLTALAEARAGTAPVHLDVRLRKGGNRPGEEGLAEYVRLGLQIRKPASASAKAAATPADTDNLILTLKEDLPAESRNAVENDNGNDNGADRWTGNIADLEGPLADIVNYADLLRKSAQGKTGWAQGCEYADLIHRSGVEMLQTVQKRDGAVRIEAGPRALSIEPVDLEGILESCRAMLAPVADRRNIVLDMCGNFDLPRIPADRKALRQIALDLMTYAIQSATADGTVLVTGQREEGAVLIELIVTQKGAEPAYGPQDFRTVRGQGTAGLLDDAAGGEDLAIAAGLARLHGGSLSCQVRAEEGLVISLRLPTGAAKSSARTLIAQARDVPRRRASL</sequence>
<evidence type="ECO:0000256" key="5">
    <source>
        <dbReference type="ARBA" id="ARBA00023136"/>
    </source>
</evidence>
<dbReference type="PROSITE" id="PS50109">
    <property type="entry name" value="HIS_KIN"/>
    <property type="match status" value="1"/>
</dbReference>
<dbReference type="PANTHER" id="PTHR42878:SF14">
    <property type="entry name" value="OSMOLARITY TWO-COMPONENT SYSTEM PROTEIN SSK1"/>
    <property type="match status" value="1"/>
</dbReference>
<evidence type="ECO:0000256" key="3">
    <source>
        <dbReference type="ARBA" id="ARBA00022679"/>
    </source>
</evidence>
<dbReference type="SUPFAM" id="SSF55785">
    <property type="entry name" value="PYP-like sensor domain (PAS domain)"/>
    <property type="match status" value="1"/>
</dbReference>
<keyword evidence="5 6" id="KW-0472">Membrane</keyword>
<keyword evidence="6" id="KW-1133">Transmembrane helix</keyword>
<dbReference type="InterPro" id="IPR000014">
    <property type="entry name" value="PAS"/>
</dbReference>
<comment type="catalytic activity">
    <reaction evidence="1">
        <text>ATP + protein L-histidine = ADP + protein N-phospho-L-histidine.</text>
        <dbReference type="EC" id="2.7.13.3"/>
    </reaction>
</comment>
<feature type="transmembrane region" description="Helical" evidence="6">
    <location>
        <begin position="171"/>
        <end position="193"/>
    </location>
</feature>
<dbReference type="Gene3D" id="3.30.565.10">
    <property type="entry name" value="Histidine kinase-like ATPase, C-terminal domain"/>
    <property type="match status" value="1"/>
</dbReference>
<evidence type="ECO:0000313" key="9">
    <source>
        <dbReference type="Proteomes" id="UP000598467"/>
    </source>
</evidence>
<evidence type="ECO:0000256" key="2">
    <source>
        <dbReference type="ARBA" id="ARBA00012438"/>
    </source>
</evidence>
<dbReference type="InterPro" id="IPR005467">
    <property type="entry name" value="His_kinase_dom"/>
</dbReference>
<evidence type="ECO:0000259" key="7">
    <source>
        <dbReference type="PROSITE" id="PS50109"/>
    </source>
</evidence>
<protein>
    <recommendedName>
        <fullName evidence="2">histidine kinase</fullName>
        <ecNumber evidence="2">2.7.13.3</ecNumber>
    </recommendedName>
</protein>
<gene>
    <name evidence="8" type="ORF">HK439_02990</name>
</gene>
<comment type="caution">
    <text evidence="8">The sequence shown here is derived from an EMBL/GenBank/DDBJ whole genome shotgun (WGS) entry which is preliminary data.</text>
</comment>
<dbReference type="EMBL" id="JABFCZ010000003">
    <property type="protein sequence ID" value="MBD1545213.1"/>
    <property type="molecule type" value="Genomic_DNA"/>
</dbReference>
<dbReference type="GO" id="GO:0016020">
    <property type="term" value="C:membrane"/>
    <property type="evidence" value="ECO:0007669"/>
    <property type="project" value="UniProtKB-SubCell"/>
</dbReference>
<dbReference type="SUPFAM" id="SSF55874">
    <property type="entry name" value="ATPase domain of HSP90 chaperone/DNA topoisomerase II/histidine kinase"/>
    <property type="match status" value="1"/>
</dbReference>
<evidence type="ECO:0000256" key="6">
    <source>
        <dbReference type="SAM" id="Phobius"/>
    </source>
</evidence>
<keyword evidence="4 8" id="KW-0418">Kinase</keyword>
<evidence type="ECO:0000313" key="8">
    <source>
        <dbReference type="EMBL" id="MBD1545213.1"/>
    </source>
</evidence>
<feature type="transmembrane region" description="Helical" evidence="6">
    <location>
        <begin position="39"/>
        <end position="61"/>
    </location>
</feature>
<organism evidence="8 9">
    <name type="scientific">Roseibium aggregatum</name>
    <dbReference type="NCBI Taxonomy" id="187304"/>
    <lineage>
        <taxon>Bacteria</taxon>
        <taxon>Pseudomonadati</taxon>
        <taxon>Pseudomonadota</taxon>
        <taxon>Alphaproteobacteria</taxon>
        <taxon>Hyphomicrobiales</taxon>
        <taxon>Stappiaceae</taxon>
        <taxon>Roseibium</taxon>
    </lineage>
</organism>
<feature type="transmembrane region" description="Helical" evidence="6">
    <location>
        <begin position="100"/>
        <end position="128"/>
    </location>
</feature>
<dbReference type="CDD" id="cd00130">
    <property type="entry name" value="PAS"/>
    <property type="match status" value="1"/>
</dbReference>
<dbReference type="InterPro" id="IPR036890">
    <property type="entry name" value="HATPase_C_sf"/>
</dbReference>
<feature type="transmembrane region" description="Helical" evidence="6">
    <location>
        <begin position="68"/>
        <end position="88"/>
    </location>
</feature>
<feature type="domain" description="Histidine kinase" evidence="7">
    <location>
        <begin position="357"/>
        <end position="577"/>
    </location>
</feature>
<dbReference type="GO" id="GO:0000156">
    <property type="term" value="F:phosphorelay response regulator activity"/>
    <property type="evidence" value="ECO:0007669"/>
    <property type="project" value="TreeGrafter"/>
</dbReference>